<proteinExistence type="inferred from homology"/>
<accession>A0A0F9WG76</accession>
<evidence type="ECO:0000256" key="2">
    <source>
        <dbReference type="SAM" id="MobiDB-lite"/>
    </source>
</evidence>
<name>A0A0F9WG76_9ZZZZ</name>
<protein>
    <submittedName>
        <fullName evidence="3">Uncharacterized protein</fullName>
    </submittedName>
</protein>
<comment type="caution">
    <text evidence="3">The sequence shown here is derived from an EMBL/GenBank/DDBJ whole genome shotgun (WGS) entry which is preliminary data.</text>
</comment>
<dbReference type="InterPro" id="IPR050682">
    <property type="entry name" value="ModA/WtpA"/>
</dbReference>
<reference evidence="3" key="1">
    <citation type="journal article" date="2015" name="Nature">
        <title>Complex archaea that bridge the gap between prokaryotes and eukaryotes.</title>
        <authorList>
            <person name="Spang A."/>
            <person name="Saw J.H."/>
            <person name="Jorgensen S.L."/>
            <person name="Zaremba-Niedzwiedzka K."/>
            <person name="Martijn J."/>
            <person name="Lind A.E."/>
            <person name="van Eijk R."/>
            <person name="Schleper C."/>
            <person name="Guy L."/>
            <person name="Ettema T.J."/>
        </authorList>
    </citation>
    <scope>NUCLEOTIDE SEQUENCE</scope>
</reference>
<dbReference type="PANTHER" id="PTHR30632">
    <property type="entry name" value="MOLYBDATE-BINDING PERIPLASMIC PROTEIN"/>
    <property type="match status" value="1"/>
</dbReference>
<dbReference type="CDD" id="cd13540">
    <property type="entry name" value="PBP2_ModA_WtpA"/>
    <property type="match status" value="1"/>
</dbReference>
<evidence type="ECO:0000313" key="3">
    <source>
        <dbReference type="EMBL" id="KKO11468.1"/>
    </source>
</evidence>
<evidence type="ECO:0000256" key="1">
    <source>
        <dbReference type="ARBA" id="ARBA00009438"/>
    </source>
</evidence>
<organism evidence="3">
    <name type="scientific">marine sediment metagenome</name>
    <dbReference type="NCBI Taxonomy" id="412755"/>
    <lineage>
        <taxon>unclassified sequences</taxon>
        <taxon>metagenomes</taxon>
        <taxon>ecological metagenomes</taxon>
    </lineage>
</organism>
<feature type="region of interest" description="Disordered" evidence="2">
    <location>
        <begin position="325"/>
        <end position="344"/>
    </location>
</feature>
<dbReference type="SUPFAM" id="SSF53850">
    <property type="entry name" value="Periplasmic binding protein-like II"/>
    <property type="match status" value="1"/>
</dbReference>
<dbReference type="EMBL" id="LAZR01000003">
    <property type="protein sequence ID" value="KKO11468.1"/>
    <property type="molecule type" value="Genomic_DNA"/>
</dbReference>
<gene>
    <name evidence="3" type="ORF">LCGC14_0019490</name>
</gene>
<dbReference type="Pfam" id="PF13531">
    <property type="entry name" value="SBP_bac_11"/>
    <property type="match status" value="1"/>
</dbReference>
<dbReference type="GO" id="GO:0015689">
    <property type="term" value="P:molybdate ion transport"/>
    <property type="evidence" value="ECO:0007669"/>
    <property type="project" value="TreeGrafter"/>
</dbReference>
<dbReference type="AlphaFoldDB" id="A0A0F9WG76"/>
<comment type="similarity">
    <text evidence="1">Belongs to the bacterial solute-binding protein 1 family. WtpA subfamily.</text>
</comment>
<dbReference type="Gene3D" id="3.40.190.10">
    <property type="entry name" value="Periplasmic binding protein-like II"/>
    <property type="match status" value="2"/>
</dbReference>
<sequence length="344" mass="37208">MTRRAAILCCVALAAVTVAGCRSESRDAATDSDAISGDLILFHAGSLTVPLQEVSKLFMARYPGVTVKAEAAGSRQCARKISDLGRPGDVFASADYRVAQNLLMLKFARFNIRFAANEMVIAYTDRSIGGESISTDNWPEIVLRRDVACGRSDPNSDPCGYRTLMMFQLAERHYGIDHLADKLAGRRWHIRPKETDLLVLLEMGEIDYLFIYRSVAAQHGLKMVLLPDEVNLRSPVLAEVYRSAAVPVTGKRPGETITRVGEPIVYSVTIPTTAENPKAAEAYIALLLSPAGQAIMARHGQPSVDAVADEYDNLPPVLQALCTPAGPAATGTHDDDATVAPAQR</sequence>
<dbReference type="GO" id="GO:0030973">
    <property type="term" value="F:molybdate ion binding"/>
    <property type="evidence" value="ECO:0007669"/>
    <property type="project" value="TreeGrafter"/>
</dbReference>
<dbReference type="PROSITE" id="PS51257">
    <property type="entry name" value="PROKAR_LIPOPROTEIN"/>
    <property type="match status" value="1"/>
</dbReference>
<dbReference type="PANTHER" id="PTHR30632:SF16">
    <property type="entry name" value="MOLYBDATE_TUNGSTATE-BINDING PROTEIN WTPA"/>
    <property type="match status" value="1"/>
</dbReference>